<evidence type="ECO:0000313" key="1">
    <source>
        <dbReference type="EMBL" id="KAL3394050.1"/>
    </source>
</evidence>
<dbReference type="EMBL" id="JBJJXI010000094">
    <property type="protein sequence ID" value="KAL3394050.1"/>
    <property type="molecule type" value="Genomic_DNA"/>
</dbReference>
<protein>
    <submittedName>
        <fullName evidence="1">Uncharacterized protein</fullName>
    </submittedName>
</protein>
<name>A0ABD2WMP1_9HYME</name>
<sequence length="338" mass="39390">MSSIDDSSIIAGLSNLSRISKVNNTTLYKFDSTCNTSEWRSMLTDFQKTDLKKNSDYTKINQALRSVEDSTAEYAISQMMYECLQNIIDSEASGMDNKTLNKLRDLVSIHEIKKHLHLPNNSKDHKDELSLLGIIDLPKYEFTYEEQLSIKNCLETKAKEKLDKFIQIYKSYVGTIKNLSKNNESMLCQRFQQKGELENIHWKEKIEEVCYEYQRDLLYCLELLKQWKDIKSRVNKKNTKDAENLLLQAEIAEKKAMITKLTCTIRMYQETPVTVDAFRILNTSLDDKLASVTQEIQTKNDLLKAYSALNGTEYDEILRKYLEICHVIKKKKKLLEQL</sequence>
<reference evidence="1 2" key="1">
    <citation type="journal article" date="2024" name="bioRxiv">
        <title>A reference genome for Trichogramma kaykai: A tiny desert-dwelling parasitoid wasp with competing sex-ratio distorters.</title>
        <authorList>
            <person name="Culotta J."/>
            <person name="Lindsey A.R."/>
        </authorList>
    </citation>
    <scope>NUCLEOTIDE SEQUENCE [LARGE SCALE GENOMIC DNA]</scope>
    <source>
        <strain evidence="1 2">KSX58</strain>
    </source>
</reference>
<accession>A0ABD2WMP1</accession>
<evidence type="ECO:0000313" key="2">
    <source>
        <dbReference type="Proteomes" id="UP001627154"/>
    </source>
</evidence>
<proteinExistence type="predicted"/>
<dbReference type="AlphaFoldDB" id="A0ABD2WMP1"/>
<gene>
    <name evidence="1" type="ORF">TKK_011715</name>
</gene>
<comment type="caution">
    <text evidence="1">The sequence shown here is derived from an EMBL/GenBank/DDBJ whole genome shotgun (WGS) entry which is preliminary data.</text>
</comment>
<dbReference type="Proteomes" id="UP001627154">
    <property type="component" value="Unassembled WGS sequence"/>
</dbReference>
<keyword evidence="2" id="KW-1185">Reference proteome</keyword>
<organism evidence="1 2">
    <name type="scientific">Trichogramma kaykai</name>
    <dbReference type="NCBI Taxonomy" id="54128"/>
    <lineage>
        <taxon>Eukaryota</taxon>
        <taxon>Metazoa</taxon>
        <taxon>Ecdysozoa</taxon>
        <taxon>Arthropoda</taxon>
        <taxon>Hexapoda</taxon>
        <taxon>Insecta</taxon>
        <taxon>Pterygota</taxon>
        <taxon>Neoptera</taxon>
        <taxon>Endopterygota</taxon>
        <taxon>Hymenoptera</taxon>
        <taxon>Apocrita</taxon>
        <taxon>Proctotrupomorpha</taxon>
        <taxon>Chalcidoidea</taxon>
        <taxon>Trichogrammatidae</taxon>
        <taxon>Trichogramma</taxon>
    </lineage>
</organism>